<dbReference type="OrthoDB" id="5648883at2"/>
<dbReference type="SUPFAM" id="SSF111369">
    <property type="entry name" value="HlyD-like secretion proteins"/>
    <property type="match status" value="1"/>
</dbReference>
<dbReference type="PROSITE" id="PS51257">
    <property type="entry name" value="PROKAR_LIPOPROTEIN"/>
    <property type="match status" value="1"/>
</dbReference>
<dbReference type="PANTHER" id="PTHR32347">
    <property type="entry name" value="EFFLUX SYSTEM COMPONENT YKNX-RELATED"/>
    <property type="match status" value="1"/>
</dbReference>
<gene>
    <name evidence="4" type="primary">macA_2</name>
    <name evidence="4" type="ORF">AQUSIP_22680</name>
</gene>
<name>A0A5E4PKK4_9COXI</name>
<dbReference type="Gene3D" id="1.10.287.470">
    <property type="entry name" value="Helix hairpin bin"/>
    <property type="match status" value="1"/>
</dbReference>
<dbReference type="GO" id="GO:0030313">
    <property type="term" value="C:cell envelope"/>
    <property type="evidence" value="ECO:0007669"/>
    <property type="project" value="UniProtKB-SubCell"/>
</dbReference>
<dbReference type="Gene3D" id="2.40.420.20">
    <property type="match status" value="1"/>
</dbReference>
<reference evidence="4 5" key="1">
    <citation type="submission" date="2019-08" db="EMBL/GenBank/DDBJ databases">
        <authorList>
            <person name="Guy L."/>
        </authorList>
    </citation>
    <scope>NUCLEOTIDE SEQUENCE [LARGE SCALE GENOMIC DNA]</scope>
    <source>
        <strain evidence="4 5">SGT-108</strain>
    </source>
</reference>
<dbReference type="InterPro" id="IPR058627">
    <property type="entry name" value="MdtA-like_C"/>
</dbReference>
<protein>
    <submittedName>
        <fullName evidence="4">Macrolide export protein MacA</fullName>
    </submittedName>
</protein>
<dbReference type="EMBL" id="LR699119">
    <property type="protein sequence ID" value="VVC76941.1"/>
    <property type="molecule type" value="Genomic_DNA"/>
</dbReference>
<keyword evidence="2" id="KW-0175">Coiled coil</keyword>
<dbReference type="Gene3D" id="2.40.30.170">
    <property type="match status" value="1"/>
</dbReference>
<comment type="subcellular location">
    <subcellularLocation>
        <location evidence="1">Cell envelope</location>
    </subcellularLocation>
</comment>
<sequence length="380" mass="41740">MKRYALGIIAVLFFLVLYGCSRESKSSEGRVVTIGTDAVSSSLYYTGTIQPLKTVVVPSPVDGVVVDMPFQYGEAVKEGQLLFKISSAKFLADYKTSLMQYIKTKSDFNTAQSQLKEGEFLHKNQLISDDDFKMKQSNYYAAQLALVQAKDTLESLLRQLDIKNINLYSLTIADIDKITQAMHLQMNSENLRILSPANGIILSPSKNDEDSKKTMKGDAVKQGDVLALVGDMSGVNVRIKVNELTVNQLKTGQKVKITGIAFPDYILEGEIKRVDRQGENTGGGLPVFSVEVSVLTLTADQQKYIHVGMSAKVQIDIREDPQIMIPIKALTEINGDPYVRSYNEKTGKTQEVAVKTGKTTLDAVAILSGLKTGDKIVVPD</sequence>
<accession>A0A5E4PKK4</accession>
<evidence type="ECO:0000313" key="4">
    <source>
        <dbReference type="EMBL" id="VVC76941.1"/>
    </source>
</evidence>
<dbReference type="Proteomes" id="UP000324194">
    <property type="component" value="Chromosome 1"/>
</dbReference>
<evidence type="ECO:0000313" key="5">
    <source>
        <dbReference type="Proteomes" id="UP000324194"/>
    </source>
</evidence>
<dbReference type="Gene3D" id="2.40.50.100">
    <property type="match status" value="1"/>
</dbReference>
<dbReference type="PANTHER" id="PTHR32347:SF14">
    <property type="entry name" value="EFFLUX SYSTEM COMPONENT YKNX-RELATED"/>
    <property type="match status" value="1"/>
</dbReference>
<feature type="domain" description="Multidrug resistance protein MdtA-like C-terminal permuted SH3" evidence="3">
    <location>
        <begin position="323"/>
        <end position="378"/>
    </location>
</feature>
<dbReference type="Pfam" id="PF25967">
    <property type="entry name" value="RND-MFP_C"/>
    <property type="match status" value="1"/>
</dbReference>
<organism evidence="4 5">
    <name type="scientific">Aquicella siphonis</name>
    <dbReference type="NCBI Taxonomy" id="254247"/>
    <lineage>
        <taxon>Bacteria</taxon>
        <taxon>Pseudomonadati</taxon>
        <taxon>Pseudomonadota</taxon>
        <taxon>Gammaproteobacteria</taxon>
        <taxon>Legionellales</taxon>
        <taxon>Coxiellaceae</taxon>
        <taxon>Aquicella</taxon>
    </lineage>
</organism>
<dbReference type="AlphaFoldDB" id="A0A5E4PKK4"/>
<dbReference type="InterPro" id="IPR050465">
    <property type="entry name" value="UPF0194_transport"/>
</dbReference>
<evidence type="ECO:0000256" key="1">
    <source>
        <dbReference type="ARBA" id="ARBA00004196"/>
    </source>
</evidence>
<keyword evidence="5" id="KW-1185">Reference proteome</keyword>
<proteinExistence type="predicted"/>
<evidence type="ECO:0000256" key="2">
    <source>
        <dbReference type="ARBA" id="ARBA00023054"/>
    </source>
</evidence>
<dbReference type="RefSeq" id="WP_148340221.1">
    <property type="nucleotide sequence ID" value="NZ_LR699119.1"/>
</dbReference>
<evidence type="ECO:0000259" key="3">
    <source>
        <dbReference type="Pfam" id="PF25967"/>
    </source>
</evidence>
<dbReference type="KEGG" id="asip:AQUSIP_22680"/>